<dbReference type="EMBL" id="BHYK01000019">
    <property type="protein sequence ID" value="GCD11513.1"/>
    <property type="molecule type" value="Genomic_DNA"/>
</dbReference>
<dbReference type="PANTHER" id="PTHR43415">
    <property type="entry name" value="SPERMIDINE N(1)-ACETYLTRANSFERASE"/>
    <property type="match status" value="1"/>
</dbReference>
<accession>A0A401UPP0</accession>
<dbReference type="OrthoDB" id="9795206at2"/>
<feature type="domain" description="N-acetyltransferase" evidence="1">
    <location>
        <begin position="7"/>
        <end position="172"/>
    </location>
</feature>
<dbReference type="Gene3D" id="3.40.630.30">
    <property type="match status" value="1"/>
</dbReference>
<reference evidence="2 3" key="1">
    <citation type="submission" date="2018-11" db="EMBL/GenBank/DDBJ databases">
        <title>Genome sequencing and assembly of Clostridium tagluense strain A121.</title>
        <authorList>
            <person name="Murakami T."/>
            <person name="Segawa T."/>
            <person name="Shcherbakova V.A."/>
            <person name="Mori H."/>
            <person name="Yoshimura Y."/>
        </authorList>
    </citation>
    <scope>NUCLEOTIDE SEQUENCE [LARGE SCALE GENOMIC DNA]</scope>
    <source>
        <strain evidence="2 3">A121</strain>
    </source>
</reference>
<dbReference type="InterPro" id="IPR000182">
    <property type="entry name" value="GNAT_dom"/>
</dbReference>
<dbReference type="InterPro" id="IPR016181">
    <property type="entry name" value="Acyl_CoA_acyltransferase"/>
</dbReference>
<evidence type="ECO:0000313" key="3">
    <source>
        <dbReference type="Proteomes" id="UP000287872"/>
    </source>
</evidence>
<gene>
    <name evidence="2" type="ORF">Ctaglu_31360</name>
</gene>
<dbReference type="Pfam" id="PF13302">
    <property type="entry name" value="Acetyltransf_3"/>
    <property type="match status" value="1"/>
</dbReference>
<protein>
    <submittedName>
        <fullName evidence="2">N-acetyltransferase</fullName>
    </submittedName>
</protein>
<dbReference type="Proteomes" id="UP000287872">
    <property type="component" value="Unassembled WGS sequence"/>
</dbReference>
<evidence type="ECO:0000259" key="1">
    <source>
        <dbReference type="PROSITE" id="PS51186"/>
    </source>
</evidence>
<organism evidence="2 3">
    <name type="scientific">Clostridium tagluense</name>
    <dbReference type="NCBI Taxonomy" id="360422"/>
    <lineage>
        <taxon>Bacteria</taxon>
        <taxon>Bacillati</taxon>
        <taxon>Bacillota</taxon>
        <taxon>Clostridia</taxon>
        <taxon>Eubacteriales</taxon>
        <taxon>Clostridiaceae</taxon>
        <taxon>Clostridium</taxon>
    </lineage>
</organism>
<dbReference type="PROSITE" id="PS51186">
    <property type="entry name" value="GNAT"/>
    <property type="match status" value="1"/>
</dbReference>
<dbReference type="RefSeq" id="WP_125003400.1">
    <property type="nucleotide sequence ID" value="NZ_BHYK01000019.1"/>
</dbReference>
<keyword evidence="3" id="KW-1185">Reference proteome</keyword>
<name>A0A401UPP0_9CLOT</name>
<dbReference type="GeneID" id="77240489"/>
<proteinExistence type="predicted"/>
<dbReference type="GO" id="GO:0016747">
    <property type="term" value="F:acyltransferase activity, transferring groups other than amino-acyl groups"/>
    <property type="evidence" value="ECO:0007669"/>
    <property type="project" value="InterPro"/>
</dbReference>
<dbReference type="AlphaFoldDB" id="A0A401UPP0"/>
<dbReference type="SUPFAM" id="SSF55729">
    <property type="entry name" value="Acyl-CoA N-acyltransferases (Nat)"/>
    <property type="match status" value="1"/>
</dbReference>
<sequence length="176" mass="20919">MYTGKKIRLREYKKEDVKQAQNFINDPEVKRLLHPGIPYLFTFEDEQKWFEGMSGTKEKYSFAIETLEDNKYIGGCGINDIDWKNSVIVVGIFIGDKDYWSKGYGTDAMKVLIRFIFEQMNIHKIKLNVYSFNERAIRCYEKCGFKQEGRLRKEIFRDGKYYDEIVMGLLSEEYFS</sequence>
<dbReference type="PANTHER" id="PTHR43415:SF3">
    <property type="entry name" value="GNAT-FAMILY ACETYLTRANSFERASE"/>
    <property type="match status" value="1"/>
</dbReference>
<keyword evidence="2" id="KW-0808">Transferase</keyword>
<comment type="caution">
    <text evidence="2">The sequence shown here is derived from an EMBL/GenBank/DDBJ whole genome shotgun (WGS) entry which is preliminary data.</text>
</comment>
<evidence type="ECO:0000313" key="2">
    <source>
        <dbReference type="EMBL" id="GCD11513.1"/>
    </source>
</evidence>